<dbReference type="InterPro" id="IPR008258">
    <property type="entry name" value="Transglycosylase_SLT_dom_1"/>
</dbReference>
<dbReference type="Gene3D" id="1.10.530.10">
    <property type="match status" value="1"/>
</dbReference>
<dbReference type="CDD" id="cd16896">
    <property type="entry name" value="LT_Slt70-like"/>
    <property type="match status" value="1"/>
</dbReference>
<evidence type="ECO:0000259" key="1">
    <source>
        <dbReference type="Pfam" id="PF01464"/>
    </source>
</evidence>
<dbReference type="PANTHER" id="PTHR37423">
    <property type="entry name" value="SOLUBLE LYTIC MUREIN TRANSGLYCOSYLASE-RELATED"/>
    <property type="match status" value="1"/>
</dbReference>
<dbReference type="EMBL" id="JAGGLL010000024">
    <property type="protein sequence ID" value="MBP2023141.1"/>
    <property type="molecule type" value="Genomic_DNA"/>
</dbReference>
<proteinExistence type="predicted"/>
<accession>A0ABS4K5T1</accession>
<keyword evidence="2" id="KW-0378">Hydrolase</keyword>
<dbReference type="GO" id="GO:0016798">
    <property type="term" value="F:hydrolase activity, acting on glycosyl bonds"/>
    <property type="evidence" value="ECO:0007669"/>
    <property type="project" value="UniProtKB-KW"/>
</dbReference>
<dbReference type="SUPFAM" id="SSF53955">
    <property type="entry name" value="Lysozyme-like"/>
    <property type="match status" value="1"/>
</dbReference>
<sequence>MAKKRNLITLLVLILVLVMVINFKTILKFAYPIKYEDYVIRHSAKYNIDPYLVISVINTESKFNERALSSKGAYGLMQIMPDTGQWISQYLEIKPFNNDMMYDPEINIKMGCWYLNNLSKEFNGDTELILAAYNGGRGNVNKWLSNGEYSKDGKALHKIPFKETEEYVRKVKFSYNIYKYLYDLEKNP</sequence>
<name>A0ABS4K5T1_9CLOT</name>
<evidence type="ECO:0000313" key="3">
    <source>
        <dbReference type="Proteomes" id="UP001519308"/>
    </source>
</evidence>
<dbReference type="InterPro" id="IPR023346">
    <property type="entry name" value="Lysozyme-like_dom_sf"/>
</dbReference>
<feature type="domain" description="Transglycosylase SLT" evidence="1">
    <location>
        <begin position="38"/>
        <end position="148"/>
    </location>
</feature>
<keyword evidence="3" id="KW-1185">Reference proteome</keyword>
<evidence type="ECO:0000313" key="2">
    <source>
        <dbReference type="EMBL" id="MBP2023141.1"/>
    </source>
</evidence>
<dbReference type="RefSeq" id="WP_021284989.1">
    <property type="nucleotide sequence ID" value="NZ_JAGGLL010000024.1"/>
</dbReference>
<gene>
    <name evidence="2" type="ORF">J2Z44_002976</name>
</gene>
<keyword evidence="2" id="KW-0326">Glycosidase</keyword>
<organism evidence="2 3">
    <name type="scientific">Clostridium punense</name>
    <dbReference type="NCBI Taxonomy" id="1054297"/>
    <lineage>
        <taxon>Bacteria</taxon>
        <taxon>Bacillati</taxon>
        <taxon>Bacillota</taxon>
        <taxon>Clostridia</taxon>
        <taxon>Eubacteriales</taxon>
        <taxon>Clostridiaceae</taxon>
        <taxon>Clostridium</taxon>
    </lineage>
</organism>
<protein>
    <submittedName>
        <fullName evidence="2">Soluble lytic murein transglycosylase</fullName>
        <ecNumber evidence="2">3.2.1.-</ecNumber>
    </submittedName>
</protein>
<dbReference type="EC" id="3.2.1.-" evidence="2"/>
<reference evidence="2 3" key="1">
    <citation type="submission" date="2021-03" db="EMBL/GenBank/DDBJ databases">
        <title>Genomic Encyclopedia of Type Strains, Phase IV (KMG-IV): sequencing the most valuable type-strain genomes for metagenomic binning, comparative biology and taxonomic classification.</title>
        <authorList>
            <person name="Goeker M."/>
        </authorList>
    </citation>
    <scope>NUCLEOTIDE SEQUENCE [LARGE SCALE GENOMIC DNA]</scope>
    <source>
        <strain evidence="2 3">DSM 28650</strain>
    </source>
</reference>
<dbReference type="Pfam" id="PF01464">
    <property type="entry name" value="SLT"/>
    <property type="match status" value="1"/>
</dbReference>
<dbReference type="Proteomes" id="UP001519308">
    <property type="component" value="Unassembled WGS sequence"/>
</dbReference>
<dbReference type="PANTHER" id="PTHR37423:SF2">
    <property type="entry name" value="MEMBRANE-BOUND LYTIC MUREIN TRANSGLYCOSYLASE C"/>
    <property type="match status" value="1"/>
</dbReference>
<comment type="caution">
    <text evidence="2">The sequence shown here is derived from an EMBL/GenBank/DDBJ whole genome shotgun (WGS) entry which is preliminary data.</text>
</comment>